<proteinExistence type="predicted"/>
<dbReference type="GeneID" id="95548274"/>
<protein>
    <recommendedName>
        <fullName evidence="3">DUF3564 domain-containing protein</fullName>
    </recommendedName>
</protein>
<accession>A0A1X7H558</accession>
<keyword evidence="2" id="KW-1185">Reference proteome</keyword>
<organism evidence="1 2">
    <name type="scientific">Trinickia caryophylli</name>
    <name type="common">Paraburkholderia caryophylli</name>
    <dbReference type="NCBI Taxonomy" id="28094"/>
    <lineage>
        <taxon>Bacteria</taxon>
        <taxon>Pseudomonadati</taxon>
        <taxon>Pseudomonadota</taxon>
        <taxon>Betaproteobacteria</taxon>
        <taxon>Burkholderiales</taxon>
        <taxon>Burkholderiaceae</taxon>
        <taxon>Trinickia</taxon>
    </lineage>
</organism>
<evidence type="ECO:0008006" key="3">
    <source>
        <dbReference type="Google" id="ProtNLM"/>
    </source>
</evidence>
<dbReference type="InterPro" id="IPR021947">
    <property type="entry name" value="DUF3564"/>
</dbReference>
<evidence type="ECO:0000313" key="1">
    <source>
        <dbReference type="EMBL" id="SMF79752.1"/>
    </source>
</evidence>
<dbReference type="EMBL" id="FXAH01000021">
    <property type="protein sequence ID" value="SMF79752.1"/>
    <property type="molecule type" value="Genomic_DNA"/>
</dbReference>
<dbReference type="Pfam" id="PF12087">
    <property type="entry name" value="DUF3564"/>
    <property type="match status" value="1"/>
</dbReference>
<dbReference type="AlphaFoldDB" id="A0A1X7H558"/>
<gene>
    <name evidence="1" type="ORF">SAMN06295900_12184</name>
</gene>
<dbReference type="OrthoDB" id="9130024at2"/>
<reference evidence="2" key="1">
    <citation type="submission" date="2017-04" db="EMBL/GenBank/DDBJ databases">
        <authorList>
            <person name="Varghese N."/>
            <person name="Submissions S."/>
        </authorList>
    </citation>
    <scope>NUCLEOTIDE SEQUENCE [LARGE SCALE GENOMIC DNA]</scope>
    <source>
        <strain evidence="2">Ballard 720</strain>
    </source>
</reference>
<name>A0A1X7H558_TRICW</name>
<dbReference type="RefSeq" id="WP_085230570.1">
    <property type="nucleotide sequence ID" value="NZ_BSQD01000019.1"/>
</dbReference>
<dbReference type="Proteomes" id="UP000192911">
    <property type="component" value="Unassembled WGS sequence"/>
</dbReference>
<evidence type="ECO:0000313" key="2">
    <source>
        <dbReference type="Proteomes" id="UP000192911"/>
    </source>
</evidence>
<dbReference type="STRING" id="28094.SAMN06295900_12184"/>
<sequence length="127" mass="13946">MRITVHLSTFDRLNPCAYAILWLDRERRQWSRESHFGVNLPAWGVLRTEPHATSVCAQGGEVPIFELDGLELDGDVGPFEGETGGAQWIGSRRSSPGHWYVQCVDEETAPPEHGIFAGDDADAASPA</sequence>